<gene>
    <name evidence="1" type="ORF">SAMN05216418_2483</name>
</gene>
<dbReference type="AlphaFoldDB" id="A0A1G6ME03"/>
<proteinExistence type="predicted"/>
<name>A0A1G6ME03_9MICO</name>
<evidence type="ECO:0000313" key="1">
    <source>
        <dbReference type="EMBL" id="SDC53838.1"/>
    </source>
</evidence>
<reference evidence="1 2" key="1">
    <citation type="submission" date="2016-09" db="EMBL/GenBank/DDBJ databases">
        <authorList>
            <person name="Capua I."/>
            <person name="De Benedictis P."/>
            <person name="Joannis T."/>
            <person name="Lombin L.H."/>
            <person name="Cattoli G."/>
        </authorList>
    </citation>
    <scope>NUCLEOTIDE SEQUENCE [LARGE SCALE GENOMIC DNA]</scope>
    <source>
        <strain evidence="1 2">NIO-1002</strain>
    </source>
</reference>
<accession>A0A1G6ME03</accession>
<dbReference type="Proteomes" id="UP000183203">
    <property type="component" value="Unassembled WGS sequence"/>
</dbReference>
<protein>
    <submittedName>
        <fullName evidence="1">Uncharacterized protein</fullName>
    </submittedName>
</protein>
<dbReference type="RefSeq" id="WP_058232652.1">
    <property type="nucleotide sequence ID" value="NZ_FMYG01000005.1"/>
</dbReference>
<sequence>MKYFWISMGVIATAVAIVAGLTFATLEVLARVWNPVSEVHAGDLAGRWIGVSPAENAVEIFLDGKGHRAEVNHWPANLDCNVGRIDGPSDLGDIEWTPSSSFQADAFPPDGAPVLHLRSYEDESCPRSLRFTVEQNARSGDLRIVYQVGALDDDTLDQALIFTRDGSSGMPTEEGVRGTN</sequence>
<evidence type="ECO:0000313" key="2">
    <source>
        <dbReference type="Proteomes" id="UP000183203"/>
    </source>
</evidence>
<organism evidence="1 2">
    <name type="scientific">Microbacterium enclense</name>
    <dbReference type="NCBI Taxonomy" id="993073"/>
    <lineage>
        <taxon>Bacteria</taxon>
        <taxon>Bacillati</taxon>
        <taxon>Actinomycetota</taxon>
        <taxon>Actinomycetes</taxon>
        <taxon>Micrococcales</taxon>
        <taxon>Microbacteriaceae</taxon>
        <taxon>Microbacterium</taxon>
    </lineage>
</organism>
<dbReference type="EMBL" id="FMYG01000005">
    <property type="protein sequence ID" value="SDC53838.1"/>
    <property type="molecule type" value="Genomic_DNA"/>
</dbReference>
<dbReference type="STRING" id="993073.AS029_11060"/>